<dbReference type="PROSITE" id="PS50097">
    <property type="entry name" value="BTB"/>
    <property type="match status" value="1"/>
</dbReference>
<sequence length="214" mass="23276">MASSSNSRSTSTTETVRGEHRFDITRYSHKLGPGTVLTSDAFSVGGFDWAICYYPDVDGNENADETHVSVFVRLTTANATARALVDLRLVDRATGLPLSQAAGGVRREQGQEAPAGRPRIHGATRASGGDDDRLTVECVLDVMQEPRFTPTAVTREVVAPPPPELWKDLGRLMQTQVGADVAFDVQGEAFNAHRFVLAARSRVFEIENAFLRTS</sequence>
<feature type="region of interest" description="Disordered" evidence="2">
    <location>
        <begin position="100"/>
        <end position="129"/>
    </location>
</feature>
<dbReference type="InterPro" id="IPR011333">
    <property type="entry name" value="SKP1/BTB/POZ_sf"/>
</dbReference>
<dbReference type="EMBL" id="RWGY01000005">
    <property type="protein sequence ID" value="TVU43531.1"/>
    <property type="molecule type" value="Genomic_DNA"/>
</dbReference>
<dbReference type="OrthoDB" id="10261408at2759"/>
<dbReference type="SUPFAM" id="SSF54695">
    <property type="entry name" value="POZ domain"/>
    <property type="match status" value="1"/>
</dbReference>
<accession>A0A5J9W6B8</accession>
<organism evidence="5 6">
    <name type="scientific">Eragrostis curvula</name>
    <name type="common">weeping love grass</name>
    <dbReference type="NCBI Taxonomy" id="38414"/>
    <lineage>
        <taxon>Eukaryota</taxon>
        <taxon>Viridiplantae</taxon>
        <taxon>Streptophyta</taxon>
        <taxon>Embryophyta</taxon>
        <taxon>Tracheophyta</taxon>
        <taxon>Spermatophyta</taxon>
        <taxon>Magnoliopsida</taxon>
        <taxon>Liliopsida</taxon>
        <taxon>Poales</taxon>
        <taxon>Poaceae</taxon>
        <taxon>PACMAD clade</taxon>
        <taxon>Chloridoideae</taxon>
        <taxon>Eragrostideae</taxon>
        <taxon>Eragrostidinae</taxon>
        <taxon>Eragrostis</taxon>
    </lineage>
</organism>
<comment type="caution">
    <text evidence="5">The sequence shown here is derived from an EMBL/GenBank/DDBJ whole genome shotgun (WGS) entry which is preliminary data.</text>
</comment>
<dbReference type="InterPro" id="IPR000210">
    <property type="entry name" value="BTB/POZ_dom"/>
</dbReference>
<evidence type="ECO:0000259" key="3">
    <source>
        <dbReference type="PROSITE" id="PS50097"/>
    </source>
</evidence>
<dbReference type="InterPro" id="IPR045005">
    <property type="entry name" value="BPM1-6"/>
</dbReference>
<dbReference type="PROSITE" id="PS50144">
    <property type="entry name" value="MATH"/>
    <property type="match status" value="1"/>
</dbReference>
<dbReference type="Pfam" id="PF00651">
    <property type="entry name" value="BTB"/>
    <property type="match status" value="1"/>
</dbReference>
<evidence type="ECO:0000256" key="2">
    <source>
        <dbReference type="SAM" id="MobiDB-lite"/>
    </source>
</evidence>
<feature type="non-terminal residue" evidence="5">
    <location>
        <position position="1"/>
    </location>
</feature>
<dbReference type="Gene3D" id="3.30.710.10">
    <property type="entry name" value="Potassium Channel Kv1.1, Chain A"/>
    <property type="match status" value="1"/>
</dbReference>
<dbReference type="Gramene" id="TVU43531">
    <property type="protein sequence ID" value="TVU43531"/>
    <property type="gene ID" value="EJB05_10010"/>
</dbReference>
<dbReference type="InterPro" id="IPR008974">
    <property type="entry name" value="TRAF-like"/>
</dbReference>
<dbReference type="Proteomes" id="UP000324897">
    <property type="component" value="Unassembled WGS sequence"/>
</dbReference>
<feature type="domain" description="BTB" evidence="3">
    <location>
        <begin position="179"/>
        <end position="205"/>
    </location>
</feature>
<protein>
    <recommendedName>
        <fullName evidence="7">BTB domain-containing protein</fullName>
    </recommendedName>
</protein>
<evidence type="ECO:0008006" key="7">
    <source>
        <dbReference type="Google" id="ProtNLM"/>
    </source>
</evidence>
<dbReference type="SUPFAM" id="SSF49599">
    <property type="entry name" value="TRAF domain-like"/>
    <property type="match status" value="1"/>
</dbReference>
<name>A0A5J9W6B8_9POAL</name>
<reference evidence="5 6" key="1">
    <citation type="journal article" date="2019" name="Sci. Rep.">
        <title>A high-quality genome of Eragrostis curvula grass provides insights into Poaceae evolution and supports new strategies to enhance forage quality.</title>
        <authorList>
            <person name="Carballo J."/>
            <person name="Santos B.A.C.M."/>
            <person name="Zappacosta D."/>
            <person name="Garbus I."/>
            <person name="Selva J.P."/>
            <person name="Gallo C.A."/>
            <person name="Diaz A."/>
            <person name="Albertini E."/>
            <person name="Caccamo M."/>
            <person name="Echenique V."/>
        </authorList>
    </citation>
    <scope>NUCLEOTIDE SEQUENCE [LARGE SCALE GENOMIC DNA]</scope>
    <source>
        <strain evidence="6">cv. Victoria</strain>
        <tissue evidence="5">Leaf</tissue>
    </source>
</reference>
<dbReference type="Gene3D" id="2.60.210.10">
    <property type="entry name" value="Apoptosis, Tumor Necrosis Factor Receptor Associated Protein 2, Chain A"/>
    <property type="match status" value="1"/>
</dbReference>
<dbReference type="Pfam" id="PF22486">
    <property type="entry name" value="MATH_2"/>
    <property type="match status" value="1"/>
</dbReference>
<dbReference type="CDD" id="cd00121">
    <property type="entry name" value="MATH"/>
    <property type="match status" value="1"/>
</dbReference>
<dbReference type="InterPro" id="IPR002083">
    <property type="entry name" value="MATH/TRAF_dom"/>
</dbReference>
<dbReference type="PANTHER" id="PTHR26379">
    <property type="entry name" value="BTB/POZ AND MATH DOMAIN-CONTAINING PROTEIN 1"/>
    <property type="match status" value="1"/>
</dbReference>
<evidence type="ECO:0000256" key="1">
    <source>
        <dbReference type="ARBA" id="ARBA00004906"/>
    </source>
</evidence>
<proteinExistence type="predicted"/>
<dbReference type="PANTHER" id="PTHR26379:SF332">
    <property type="entry name" value="OS08G0128900 PROTEIN"/>
    <property type="match status" value="1"/>
</dbReference>
<feature type="domain" description="MATH" evidence="4">
    <location>
        <begin position="17"/>
        <end position="140"/>
    </location>
</feature>
<comment type="pathway">
    <text evidence="1">Protein modification; protein ubiquitination.</text>
</comment>
<evidence type="ECO:0000313" key="5">
    <source>
        <dbReference type="EMBL" id="TVU43531.1"/>
    </source>
</evidence>
<evidence type="ECO:0000313" key="6">
    <source>
        <dbReference type="Proteomes" id="UP000324897"/>
    </source>
</evidence>
<gene>
    <name evidence="5" type="ORF">EJB05_10010</name>
</gene>
<dbReference type="GO" id="GO:0016567">
    <property type="term" value="P:protein ubiquitination"/>
    <property type="evidence" value="ECO:0007669"/>
    <property type="project" value="InterPro"/>
</dbReference>
<evidence type="ECO:0000259" key="4">
    <source>
        <dbReference type="PROSITE" id="PS50144"/>
    </source>
</evidence>
<keyword evidence="6" id="KW-1185">Reference proteome</keyword>
<dbReference type="AlphaFoldDB" id="A0A5J9W6B8"/>